<evidence type="ECO:0000313" key="2">
    <source>
        <dbReference type="Proteomes" id="UP001173802"/>
    </source>
</evidence>
<organism evidence="1 2">
    <name type="scientific">Helicobacter zhangjianzhongii</name>
    <dbReference type="NCBI Taxonomy" id="2974574"/>
    <lineage>
        <taxon>Bacteria</taxon>
        <taxon>Pseudomonadati</taxon>
        <taxon>Campylobacterota</taxon>
        <taxon>Epsilonproteobacteria</taxon>
        <taxon>Campylobacterales</taxon>
        <taxon>Helicobacteraceae</taxon>
        <taxon>Helicobacter</taxon>
    </lineage>
</organism>
<sequence>MKPIMLVDRPTEISITENNPQAKDIIAKDFDIESNLAKLEGYYIKSTSGNTKGKLVPLAEYATLQNDTMIKPLVPSELYENVYFEAESFGQQYWEEYEAIVKQFILKLGNGSSWKVCYSKEEFESYKKEQKTRAEIDGRYKVVGGEVKVDSSNKQSQESAKSHSKEVNMASFQPKCSVEEVRRWLEENKINVEALPNQLQIIIKEFLERGCLQYRYEEKESISTSISKTQESMLNIQAQLNTLPLSLQTSLKHSIQEASTQSTKTEVYLCIECKHDGIEK</sequence>
<comment type="caution">
    <text evidence="1">The sequence shown here is derived from an EMBL/GenBank/DDBJ whole genome shotgun (WGS) entry which is preliminary data.</text>
</comment>
<proteinExistence type="predicted"/>
<evidence type="ECO:0000313" key="1">
    <source>
        <dbReference type="EMBL" id="MDL0082384.1"/>
    </source>
</evidence>
<gene>
    <name evidence="1" type="ORF">NYG90_06845</name>
</gene>
<name>A0ACC6FSX9_9HELI</name>
<reference evidence="1 2" key="1">
    <citation type="journal article" date="2023" name="Microorganisms">
        <title>Isolation and Genomic Characteristics of Cat-Borne Campylobacter felis sp. nov. and Sheep-Borne Campylobacter ovis sp. nov.</title>
        <authorList>
            <person name="Wang H."/>
            <person name="Li Y."/>
            <person name="Gu Y."/>
            <person name="Zhou G."/>
            <person name="Chen X."/>
            <person name="Zhang X."/>
            <person name="Shao Z."/>
            <person name="Zhang J."/>
            <person name="Zhang M."/>
        </authorList>
    </citation>
    <scope>NUCLEOTIDE SEQUENCE [LARGE SCALE GENOMIC DNA]</scope>
    <source>
        <strain evidence="1 2">XJK30-2</strain>
    </source>
</reference>
<dbReference type="Proteomes" id="UP001173802">
    <property type="component" value="Unassembled WGS sequence"/>
</dbReference>
<dbReference type="EMBL" id="JANURN010000006">
    <property type="protein sequence ID" value="MDL0082384.1"/>
    <property type="molecule type" value="Genomic_DNA"/>
</dbReference>
<protein>
    <submittedName>
        <fullName evidence="1">Uncharacterized protein</fullName>
    </submittedName>
</protein>
<keyword evidence="2" id="KW-1185">Reference proteome</keyword>
<accession>A0ACC6FSX9</accession>